<dbReference type="EMBL" id="KK914539">
    <property type="protein sequence ID" value="KDP34008.1"/>
    <property type="molecule type" value="Genomic_DNA"/>
</dbReference>
<evidence type="ECO:0000313" key="4">
    <source>
        <dbReference type="Proteomes" id="UP000027138"/>
    </source>
</evidence>
<keyword evidence="1" id="KW-0479">Metal-binding</keyword>
<keyword evidence="4" id="KW-1185">Reference proteome</keyword>
<dbReference type="SMART" id="SM00343">
    <property type="entry name" value="ZnF_C2HC"/>
    <property type="match status" value="1"/>
</dbReference>
<keyword evidence="1" id="KW-0862">Zinc</keyword>
<dbReference type="InterPro" id="IPR001878">
    <property type="entry name" value="Znf_CCHC"/>
</dbReference>
<dbReference type="Proteomes" id="UP000027138">
    <property type="component" value="Unassembled WGS sequence"/>
</dbReference>
<dbReference type="PROSITE" id="PS50158">
    <property type="entry name" value="ZF_CCHC"/>
    <property type="match status" value="1"/>
</dbReference>
<dbReference type="AlphaFoldDB" id="A0A067KG62"/>
<keyword evidence="1" id="KW-0863">Zinc-finger</keyword>
<feature type="domain" description="CCHC-type" evidence="2">
    <location>
        <begin position="236"/>
        <end position="252"/>
    </location>
</feature>
<dbReference type="KEGG" id="jcu:105638061"/>
<organism evidence="3 4">
    <name type="scientific">Jatropha curcas</name>
    <name type="common">Barbados nut</name>
    <dbReference type="NCBI Taxonomy" id="180498"/>
    <lineage>
        <taxon>Eukaryota</taxon>
        <taxon>Viridiplantae</taxon>
        <taxon>Streptophyta</taxon>
        <taxon>Embryophyta</taxon>
        <taxon>Tracheophyta</taxon>
        <taxon>Spermatophyta</taxon>
        <taxon>Magnoliopsida</taxon>
        <taxon>eudicotyledons</taxon>
        <taxon>Gunneridae</taxon>
        <taxon>Pentapetalae</taxon>
        <taxon>rosids</taxon>
        <taxon>fabids</taxon>
        <taxon>Malpighiales</taxon>
        <taxon>Euphorbiaceae</taxon>
        <taxon>Crotonoideae</taxon>
        <taxon>Jatropheae</taxon>
        <taxon>Jatropha</taxon>
    </lineage>
</organism>
<reference evidence="3 4" key="1">
    <citation type="journal article" date="2014" name="PLoS ONE">
        <title>Global Analysis of Gene Expression Profiles in Physic Nut (Jatropha curcas L.) Seedlings Exposed to Salt Stress.</title>
        <authorList>
            <person name="Zhang L."/>
            <person name="Zhang C."/>
            <person name="Wu P."/>
            <person name="Chen Y."/>
            <person name="Li M."/>
            <person name="Jiang H."/>
            <person name="Wu G."/>
        </authorList>
    </citation>
    <scope>NUCLEOTIDE SEQUENCE [LARGE SCALE GENOMIC DNA]</scope>
    <source>
        <strain evidence="4">cv. GZQX0401</strain>
        <tissue evidence="3">Young leaves</tissue>
    </source>
</reference>
<dbReference type="OrthoDB" id="1633296at2759"/>
<name>A0A067KG62_JATCU</name>
<dbReference type="GO" id="GO:0008270">
    <property type="term" value="F:zinc ion binding"/>
    <property type="evidence" value="ECO:0007669"/>
    <property type="project" value="UniProtKB-KW"/>
</dbReference>
<accession>A0A067KG62</accession>
<sequence>MEIYSSMKILDDLDFKSWMDWKLNMELVFGLMDLDFALREDEPEKPTVTSSSSAIAQYEKWERSNRLSLLMMRKKMHDGLYALVPVTDYGNNAKQFFAALEELFLKIEKAKHFEKKTKLLRIYGGEGIEYEGEGSLTNQILRLSSFGYRLRTAGVSVSDELIVEGVIGALPTEKFTNLQINYDLSKEKWGMVDLICKCERAESVHRMIMMNRDDSASCDREWIGNGQPEEKMKGKRCFSCGRTGHLKKDCKRISSR</sequence>
<dbReference type="SUPFAM" id="SSF57756">
    <property type="entry name" value="Retrovirus zinc finger-like domains"/>
    <property type="match status" value="1"/>
</dbReference>
<gene>
    <name evidence="3" type="ORF">JCGZ_07579</name>
</gene>
<evidence type="ECO:0000256" key="1">
    <source>
        <dbReference type="PROSITE-ProRule" id="PRU00047"/>
    </source>
</evidence>
<dbReference type="Pfam" id="PF00098">
    <property type="entry name" value="zf-CCHC"/>
    <property type="match status" value="1"/>
</dbReference>
<evidence type="ECO:0000313" key="3">
    <source>
        <dbReference type="EMBL" id="KDP34008.1"/>
    </source>
</evidence>
<proteinExistence type="predicted"/>
<dbReference type="Gene3D" id="4.10.60.10">
    <property type="entry name" value="Zinc finger, CCHC-type"/>
    <property type="match status" value="1"/>
</dbReference>
<dbReference type="InterPro" id="IPR036875">
    <property type="entry name" value="Znf_CCHC_sf"/>
</dbReference>
<evidence type="ECO:0000259" key="2">
    <source>
        <dbReference type="PROSITE" id="PS50158"/>
    </source>
</evidence>
<dbReference type="GO" id="GO:0003676">
    <property type="term" value="F:nucleic acid binding"/>
    <property type="evidence" value="ECO:0007669"/>
    <property type="project" value="InterPro"/>
</dbReference>
<protein>
    <recommendedName>
        <fullName evidence="2">CCHC-type domain-containing protein</fullName>
    </recommendedName>
</protein>